<dbReference type="EC" id="2.1.1.171" evidence="3"/>
<dbReference type="GO" id="GO:0052913">
    <property type="term" value="F:16S rRNA (guanine(966)-N(2))-methyltransferase activity"/>
    <property type="evidence" value="ECO:0007669"/>
    <property type="project" value="UniProtKB-EC"/>
</dbReference>
<dbReference type="KEGG" id="tpol:Mal48_03010"/>
<dbReference type="EMBL" id="CP036267">
    <property type="protein sequence ID" value="QDT31070.1"/>
    <property type="molecule type" value="Genomic_DNA"/>
</dbReference>
<evidence type="ECO:0000313" key="4">
    <source>
        <dbReference type="Proteomes" id="UP000315724"/>
    </source>
</evidence>
<dbReference type="RefSeq" id="WP_145195380.1">
    <property type="nucleotide sequence ID" value="NZ_CP036267.1"/>
</dbReference>
<keyword evidence="2 3" id="KW-0808">Transferase</keyword>
<sequence>MRIIAGKYRRRKLQTNPGLTTRPITDRVKEALFENIHQRVDGKRVADIFAGTGTIGLEALSRGATSVTFIEKDRKALQLLKENVATLDCKEDVLVWPADVLRCSYRPKGDRIADFVPWEVVFFDPPYQMVRDIIPGKPLWTSLKRLAKEESTAENATLILRVPKRAEFELPEEWAVNWSMTMSGMTIHICEKMSGTAAETEPPSETP</sequence>
<dbReference type="InterPro" id="IPR004398">
    <property type="entry name" value="RNA_MeTrfase_RsmD"/>
</dbReference>
<dbReference type="PANTHER" id="PTHR43542:SF1">
    <property type="entry name" value="METHYLTRANSFERASE"/>
    <property type="match status" value="1"/>
</dbReference>
<organism evidence="3 4">
    <name type="scientific">Thalassoglobus polymorphus</name>
    <dbReference type="NCBI Taxonomy" id="2527994"/>
    <lineage>
        <taxon>Bacteria</taxon>
        <taxon>Pseudomonadati</taxon>
        <taxon>Planctomycetota</taxon>
        <taxon>Planctomycetia</taxon>
        <taxon>Planctomycetales</taxon>
        <taxon>Planctomycetaceae</taxon>
        <taxon>Thalassoglobus</taxon>
    </lineage>
</organism>
<dbReference type="Gene3D" id="3.40.50.150">
    <property type="entry name" value="Vaccinia Virus protein VP39"/>
    <property type="match status" value="1"/>
</dbReference>
<keyword evidence="1 3" id="KW-0489">Methyltransferase</keyword>
<keyword evidence="4" id="KW-1185">Reference proteome</keyword>
<protein>
    <submittedName>
        <fullName evidence="3">Ribosomal RNA small subunit methyltransferase D</fullName>
        <ecNumber evidence="3">2.1.1.171</ecNumber>
    </submittedName>
</protein>
<name>A0A517QHH1_9PLAN</name>
<dbReference type="AlphaFoldDB" id="A0A517QHH1"/>
<evidence type="ECO:0000313" key="3">
    <source>
        <dbReference type="EMBL" id="QDT31070.1"/>
    </source>
</evidence>
<dbReference type="OrthoDB" id="9803017at2"/>
<dbReference type="Pfam" id="PF03602">
    <property type="entry name" value="Cons_hypoth95"/>
    <property type="match status" value="1"/>
</dbReference>
<accession>A0A517QHH1</accession>
<dbReference type="SUPFAM" id="SSF53335">
    <property type="entry name" value="S-adenosyl-L-methionine-dependent methyltransferases"/>
    <property type="match status" value="1"/>
</dbReference>
<dbReference type="CDD" id="cd02440">
    <property type="entry name" value="AdoMet_MTases"/>
    <property type="match status" value="1"/>
</dbReference>
<dbReference type="PANTHER" id="PTHR43542">
    <property type="entry name" value="METHYLTRANSFERASE"/>
    <property type="match status" value="1"/>
</dbReference>
<dbReference type="PIRSF" id="PIRSF004553">
    <property type="entry name" value="CHP00095"/>
    <property type="match status" value="1"/>
</dbReference>
<gene>
    <name evidence="3" type="primary">rsmD</name>
    <name evidence="3" type="ORF">Mal48_03010</name>
</gene>
<dbReference type="InterPro" id="IPR029063">
    <property type="entry name" value="SAM-dependent_MTases_sf"/>
</dbReference>
<dbReference type="Proteomes" id="UP000315724">
    <property type="component" value="Chromosome"/>
</dbReference>
<dbReference type="NCBIfam" id="TIGR00095">
    <property type="entry name" value="16S rRNA (guanine(966)-N(2))-methyltransferase RsmD"/>
    <property type="match status" value="1"/>
</dbReference>
<proteinExistence type="predicted"/>
<evidence type="ECO:0000256" key="1">
    <source>
        <dbReference type="ARBA" id="ARBA00022603"/>
    </source>
</evidence>
<evidence type="ECO:0000256" key="2">
    <source>
        <dbReference type="ARBA" id="ARBA00022679"/>
    </source>
</evidence>
<reference evidence="3 4" key="1">
    <citation type="submission" date="2019-02" db="EMBL/GenBank/DDBJ databases">
        <title>Deep-cultivation of Planctomycetes and their phenomic and genomic characterization uncovers novel biology.</title>
        <authorList>
            <person name="Wiegand S."/>
            <person name="Jogler M."/>
            <person name="Boedeker C."/>
            <person name="Pinto D."/>
            <person name="Vollmers J."/>
            <person name="Rivas-Marin E."/>
            <person name="Kohn T."/>
            <person name="Peeters S.H."/>
            <person name="Heuer A."/>
            <person name="Rast P."/>
            <person name="Oberbeckmann S."/>
            <person name="Bunk B."/>
            <person name="Jeske O."/>
            <person name="Meyerdierks A."/>
            <person name="Storesund J.E."/>
            <person name="Kallscheuer N."/>
            <person name="Luecker S."/>
            <person name="Lage O.M."/>
            <person name="Pohl T."/>
            <person name="Merkel B.J."/>
            <person name="Hornburger P."/>
            <person name="Mueller R.-W."/>
            <person name="Bruemmer F."/>
            <person name="Labrenz M."/>
            <person name="Spormann A.M."/>
            <person name="Op den Camp H."/>
            <person name="Overmann J."/>
            <person name="Amann R."/>
            <person name="Jetten M.S.M."/>
            <person name="Mascher T."/>
            <person name="Medema M.H."/>
            <person name="Devos D.P."/>
            <person name="Kaster A.-K."/>
            <person name="Ovreas L."/>
            <person name="Rohde M."/>
            <person name="Galperin M.Y."/>
            <person name="Jogler C."/>
        </authorList>
    </citation>
    <scope>NUCLEOTIDE SEQUENCE [LARGE SCALE GENOMIC DNA]</scope>
    <source>
        <strain evidence="3 4">Mal48</strain>
    </source>
</reference>